<dbReference type="Pfam" id="PF00440">
    <property type="entry name" value="TetR_N"/>
    <property type="match status" value="1"/>
</dbReference>
<dbReference type="InterPro" id="IPR001647">
    <property type="entry name" value="HTH_TetR"/>
</dbReference>
<feature type="domain" description="HTH tetR-type" evidence="3">
    <location>
        <begin position="10"/>
        <end position="70"/>
    </location>
</feature>
<evidence type="ECO:0000259" key="3">
    <source>
        <dbReference type="PROSITE" id="PS50977"/>
    </source>
</evidence>
<evidence type="ECO:0000313" key="4">
    <source>
        <dbReference type="EMBL" id="CAG7658555.1"/>
    </source>
</evidence>
<dbReference type="InterPro" id="IPR050109">
    <property type="entry name" value="HTH-type_TetR-like_transc_reg"/>
</dbReference>
<gene>
    <name evidence="4" type="primary">fadR_2</name>
    <name evidence="4" type="ORF">PAECIP111802_07076</name>
</gene>
<dbReference type="PANTHER" id="PTHR30055:SF226">
    <property type="entry name" value="HTH-TYPE TRANSCRIPTIONAL REGULATOR PKSA"/>
    <property type="match status" value="1"/>
</dbReference>
<feature type="DNA-binding region" description="H-T-H motif" evidence="2">
    <location>
        <begin position="33"/>
        <end position="52"/>
    </location>
</feature>
<evidence type="ECO:0000313" key="5">
    <source>
        <dbReference type="Proteomes" id="UP000730618"/>
    </source>
</evidence>
<name>A0ABM8VU94_9BACL</name>
<accession>A0ABM8VU94</accession>
<sequence>MAREKGLKGMESRERLLAAAAEEFANRGFHETKVSTIVKRAGLTQPAFYLYFPSKEAVFDELVNAFRTRLHALIGSSRFEAQVEAQDVPKRVRMAVETFFRFLEATPHLTRIGLFLAPKAEEIKKELIALIAFNLSAEQQAGYFRSDLSMKTVAECLVGIVERLTLSQLLPGIKSPESLASQVVDLLLYGMLSMKHTSA</sequence>
<dbReference type="EMBL" id="CAJVCE010000043">
    <property type="protein sequence ID" value="CAG7658555.1"/>
    <property type="molecule type" value="Genomic_DNA"/>
</dbReference>
<proteinExistence type="predicted"/>
<dbReference type="Proteomes" id="UP000730618">
    <property type="component" value="Unassembled WGS sequence"/>
</dbReference>
<comment type="caution">
    <text evidence="4">The sequence shown here is derived from an EMBL/GenBank/DDBJ whole genome shotgun (WGS) entry which is preliminary data.</text>
</comment>
<keyword evidence="1 2" id="KW-0238">DNA-binding</keyword>
<dbReference type="PROSITE" id="PS50977">
    <property type="entry name" value="HTH_TETR_2"/>
    <property type="match status" value="1"/>
</dbReference>
<evidence type="ECO:0000256" key="2">
    <source>
        <dbReference type="PROSITE-ProRule" id="PRU00335"/>
    </source>
</evidence>
<organism evidence="4 5">
    <name type="scientific">Paenibacillus allorhizosphaerae</name>
    <dbReference type="NCBI Taxonomy" id="2849866"/>
    <lineage>
        <taxon>Bacteria</taxon>
        <taxon>Bacillati</taxon>
        <taxon>Bacillota</taxon>
        <taxon>Bacilli</taxon>
        <taxon>Bacillales</taxon>
        <taxon>Paenibacillaceae</taxon>
        <taxon>Paenibacillus</taxon>
    </lineage>
</organism>
<evidence type="ECO:0000256" key="1">
    <source>
        <dbReference type="ARBA" id="ARBA00023125"/>
    </source>
</evidence>
<keyword evidence="5" id="KW-1185">Reference proteome</keyword>
<protein>
    <submittedName>
        <fullName evidence="4">Fatty acid metabolism regulator protein</fullName>
    </submittedName>
</protein>
<dbReference type="PANTHER" id="PTHR30055">
    <property type="entry name" value="HTH-TYPE TRANSCRIPTIONAL REGULATOR RUTR"/>
    <property type="match status" value="1"/>
</dbReference>
<reference evidence="4 5" key="1">
    <citation type="submission" date="2021-06" db="EMBL/GenBank/DDBJ databases">
        <authorList>
            <person name="Criscuolo A."/>
        </authorList>
    </citation>
    <scope>NUCLEOTIDE SEQUENCE [LARGE SCALE GENOMIC DNA]</scope>
    <source>
        <strain evidence="5">CIP 111802</strain>
    </source>
</reference>